<dbReference type="EMBL" id="JBBNAF010000002">
    <property type="protein sequence ID" value="KAK9163227.1"/>
    <property type="molecule type" value="Genomic_DNA"/>
</dbReference>
<keyword evidence="3" id="KW-1185">Reference proteome</keyword>
<feature type="region of interest" description="Disordered" evidence="1">
    <location>
        <begin position="1"/>
        <end position="50"/>
    </location>
</feature>
<comment type="caution">
    <text evidence="2">The sequence shown here is derived from an EMBL/GenBank/DDBJ whole genome shotgun (WGS) entry which is preliminary data.</text>
</comment>
<feature type="compositionally biased region" description="Basic and acidic residues" evidence="1">
    <location>
        <begin position="1"/>
        <end position="14"/>
    </location>
</feature>
<name>A0AAP0L2F9_9MAGN</name>
<dbReference type="AlphaFoldDB" id="A0AAP0L2F9"/>
<reference evidence="2 3" key="1">
    <citation type="submission" date="2024-01" db="EMBL/GenBank/DDBJ databases">
        <title>Genome assemblies of Stephania.</title>
        <authorList>
            <person name="Yang L."/>
        </authorList>
    </citation>
    <scope>NUCLEOTIDE SEQUENCE [LARGE SCALE GENOMIC DNA]</scope>
    <source>
        <strain evidence="2">YNDBR</strain>
        <tissue evidence="2">Leaf</tissue>
    </source>
</reference>
<evidence type="ECO:0000256" key="1">
    <source>
        <dbReference type="SAM" id="MobiDB-lite"/>
    </source>
</evidence>
<dbReference type="Proteomes" id="UP001420932">
    <property type="component" value="Unassembled WGS sequence"/>
</dbReference>
<sequence length="50" mass="5411">MHNLGGEHARERGRTTSNGKMRQGAAAPGRTRRTQWHGSEELVGPKASGQ</sequence>
<organism evidence="2 3">
    <name type="scientific">Stephania yunnanensis</name>
    <dbReference type="NCBI Taxonomy" id="152371"/>
    <lineage>
        <taxon>Eukaryota</taxon>
        <taxon>Viridiplantae</taxon>
        <taxon>Streptophyta</taxon>
        <taxon>Embryophyta</taxon>
        <taxon>Tracheophyta</taxon>
        <taxon>Spermatophyta</taxon>
        <taxon>Magnoliopsida</taxon>
        <taxon>Ranunculales</taxon>
        <taxon>Menispermaceae</taxon>
        <taxon>Menispermoideae</taxon>
        <taxon>Cissampelideae</taxon>
        <taxon>Stephania</taxon>
    </lineage>
</organism>
<proteinExistence type="predicted"/>
<protein>
    <submittedName>
        <fullName evidence="2">Uncharacterized protein</fullName>
    </submittedName>
</protein>
<evidence type="ECO:0000313" key="2">
    <source>
        <dbReference type="EMBL" id="KAK9163227.1"/>
    </source>
</evidence>
<evidence type="ECO:0000313" key="3">
    <source>
        <dbReference type="Proteomes" id="UP001420932"/>
    </source>
</evidence>
<gene>
    <name evidence="2" type="ORF">Syun_004129</name>
</gene>
<accession>A0AAP0L2F9</accession>